<evidence type="ECO:0000313" key="2">
    <source>
        <dbReference type="EMBL" id="EST45667.1"/>
    </source>
</evidence>
<reference evidence="2 3" key="1">
    <citation type="journal article" date="2014" name="PLoS Genet.">
        <title>The Genome of Spironucleus salmonicida Highlights a Fish Pathogen Adapted to Fluctuating Environments.</title>
        <authorList>
            <person name="Xu F."/>
            <person name="Jerlstrom-Hultqvist J."/>
            <person name="Einarsson E."/>
            <person name="Astvaldsson A."/>
            <person name="Svard S.G."/>
            <person name="Andersson J.O."/>
        </authorList>
    </citation>
    <scope>NUCLEOTIDE SEQUENCE</scope>
    <source>
        <strain evidence="3">ATCC 50377</strain>
    </source>
</reference>
<keyword evidence="4" id="KW-1185">Reference proteome</keyword>
<dbReference type="AlphaFoldDB" id="V6LLV9"/>
<gene>
    <name evidence="2" type="ORF">SS50377_14239</name>
    <name evidence="3" type="ORF">SS50377_22172</name>
</gene>
<name>V6LLV9_9EUKA</name>
<proteinExistence type="predicted"/>
<protein>
    <submittedName>
        <fullName evidence="2">Uncharacterized protein</fullName>
    </submittedName>
</protein>
<dbReference type="EMBL" id="AUWU02000002">
    <property type="protein sequence ID" value="KAH0576608.1"/>
    <property type="molecule type" value="Genomic_DNA"/>
</dbReference>
<dbReference type="EMBL" id="KI546089">
    <property type="protein sequence ID" value="EST45667.1"/>
    <property type="molecule type" value="Genomic_DNA"/>
</dbReference>
<reference evidence="3" key="2">
    <citation type="submission" date="2020-12" db="EMBL/GenBank/DDBJ databases">
        <title>New Spironucleus salmonicida genome in near-complete chromosomes.</title>
        <authorList>
            <person name="Xu F."/>
            <person name="Kurt Z."/>
            <person name="Jimenez-Gonzalez A."/>
            <person name="Astvaldsson A."/>
            <person name="Andersson J.O."/>
            <person name="Svard S.G."/>
        </authorList>
    </citation>
    <scope>NUCLEOTIDE SEQUENCE</scope>
    <source>
        <strain evidence="3">ATCC 50377</strain>
    </source>
</reference>
<evidence type="ECO:0000313" key="3">
    <source>
        <dbReference type="EMBL" id="KAH0576608.1"/>
    </source>
</evidence>
<dbReference type="VEuPathDB" id="GiardiaDB:SS50377_22172"/>
<accession>V6LLV9</accession>
<feature type="coiled-coil region" evidence="1">
    <location>
        <begin position="145"/>
        <end position="246"/>
    </location>
</feature>
<dbReference type="Proteomes" id="UP000018208">
    <property type="component" value="Unassembled WGS sequence"/>
</dbReference>
<organism evidence="2">
    <name type="scientific">Spironucleus salmonicida</name>
    <dbReference type="NCBI Taxonomy" id="348837"/>
    <lineage>
        <taxon>Eukaryota</taxon>
        <taxon>Metamonada</taxon>
        <taxon>Diplomonadida</taxon>
        <taxon>Hexamitidae</taxon>
        <taxon>Hexamitinae</taxon>
        <taxon>Spironucleus</taxon>
    </lineage>
</organism>
<evidence type="ECO:0000256" key="1">
    <source>
        <dbReference type="SAM" id="Coils"/>
    </source>
</evidence>
<keyword evidence="1" id="KW-0175">Coiled coil</keyword>
<evidence type="ECO:0000313" key="4">
    <source>
        <dbReference type="Proteomes" id="UP000018208"/>
    </source>
</evidence>
<sequence length="464" mass="54625">MDFKQFEDLICQAELVQKSSDIKSINQFKQIESLQETAQLQQFNFKPKTKHTKQNQTDAIVGTANFSSNTYPIQDFLVIIPDTKSQYTQVQIESTENSTAMISEVCQKFIQTIEIQLDQKDYSLKEENIEFYNQKLKLKQAKKFNDQILTKLEETELDNQNLAKQLQNLNKKWEKLVDQLTNDNNQKTIDIQELKLEIQSKTEIHINAKAQTLQYEQIISDLNSQLEELKSIITFQQAKIDDLSQDKLYLQTLSQHKEPLILLEKEVSTDQTYHLENQQQVEVQVYEFSLQVDYIVTSEDKQIDNICEVRNRKIQTRDEITIGNDSCIQVYISCENCQEISNKYQSQSNLNKDNKIQIDELEEEIIDLQTLVNDLQLENEKLKKKSRLSEKENQQMKDQLEQFEDLMNEVKQQIQVLHIDLDSKDGILLQKQDQILQLEHKIEVVIEERDKAIQNFEKIKVMFK</sequence>
<feature type="coiled-coil region" evidence="1">
    <location>
        <begin position="344"/>
        <end position="455"/>
    </location>
</feature>